<feature type="transmembrane region" description="Helical" evidence="7">
    <location>
        <begin position="82"/>
        <end position="100"/>
    </location>
</feature>
<reference evidence="9 10" key="1">
    <citation type="submission" date="2015-01" db="EMBL/GenBank/DDBJ databases">
        <title>Sequencing and annotation of Micromonospora carbonacea strain JXNU-1 genome.</title>
        <authorList>
            <person name="Long Z."/>
            <person name="Huang Y."/>
            <person name="Jiang Y."/>
        </authorList>
    </citation>
    <scope>NUCLEOTIDE SEQUENCE [LARGE SCALE GENOMIC DNA]</scope>
    <source>
        <strain evidence="9 10">JXNU-1</strain>
    </source>
</reference>
<feature type="transmembrane region" description="Helical" evidence="7">
    <location>
        <begin position="53"/>
        <end position="70"/>
    </location>
</feature>
<feature type="transmembrane region" description="Helical" evidence="7">
    <location>
        <begin position="302"/>
        <end position="320"/>
    </location>
</feature>
<organism evidence="9 10">
    <name type="scientific">Micromonospora haikouensis</name>
    <dbReference type="NCBI Taxonomy" id="686309"/>
    <lineage>
        <taxon>Bacteria</taxon>
        <taxon>Bacillati</taxon>
        <taxon>Actinomycetota</taxon>
        <taxon>Actinomycetes</taxon>
        <taxon>Micromonosporales</taxon>
        <taxon>Micromonosporaceae</taxon>
        <taxon>Micromonospora</taxon>
    </lineage>
</organism>
<feature type="transmembrane region" description="Helical" evidence="7">
    <location>
        <begin position="230"/>
        <end position="252"/>
    </location>
</feature>
<dbReference type="SUPFAM" id="SSF103473">
    <property type="entry name" value="MFS general substrate transporter"/>
    <property type="match status" value="1"/>
</dbReference>
<evidence type="ECO:0000259" key="8">
    <source>
        <dbReference type="PROSITE" id="PS50850"/>
    </source>
</evidence>
<dbReference type="CDD" id="cd17321">
    <property type="entry name" value="MFS_MMR_MDR_like"/>
    <property type="match status" value="1"/>
</dbReference>
<evidence type="ECO:0000256" key="3">
    <source>
        <dbReference type="ARBA" id="ARBA00022475"/>
    </source>
</evidence>
<keyword evidence="10" id="KW-1185">Reference proteome</keyword>
<feature type="transmembrane region" description="Helical" evidence="7">
    <location>
        <begin position="168"/>
        <end position="191"/>
    </location>
</feature>
<feature type="transmembrane region" description="Helical" evidence="7">
    <location>
        <begin position="365"/>
        <end position="391"/>
    </location>
</feature>
<dbReference type="PROSITE" id="PS50850">
    <property type="entry name" value="MFS"/>
    <property type="match status" value="1"/>
</dbReference>
<gene>
    <name evidence="9" type="ORF">TK50_14410</name>
</gene>
<dbReference type="GeneID" id="301305297"/>
<name>A0A0D0V618_9ACTN</name>
<dbReference type="InterPro" id="IPR020846">
    <property type="entry name" value="MFS_dom"/>
</dbReference>
<comment type="caution">
    <text evidence="9">The sequence shown here is derived from an EMBL/GenBank/DDBJ whole genome shotgun (WGS) entry which is preliminary data.</text>
</comment>
<feature type="transmembrane region" description="Helical" evidence="7">
    <location>
        <begin position="411"/>
        <end position="431"/>
    </location>
</feature>
<dbReference type="InterPro" id="IPR011701">
    <property type="entry name" value="MFS"/>
</dbReference>
<dbReference type="EMBL" id="JXSX01000001">
    <property type="protein sequence ID" value="KIR66327.1"/>
    <property type="molecule type" value="Genomic_DNA"/>
</dbReference>
<feature type="transmembrane region" description="Helical" evidence="7">
    <location>
        <begin position="14"/>
        <end position="38"/>
    </location>
</feature>
<dbReference type="GO" id="GO:0005886">
    <property type="term" value="C:plasma membrane"/>
    <property type="evidence" value="ECO:0007669"/>
    <property type="project" value="UniProtKB-SubCell"/>
</dbReference>
<evidence type="ECO:0000256" key="5">
    <source>
        <dbReference type="ARBA" id="ARBA00022989"/>
    </source>
</evidence>
<dbReference type="Gene3D" id="1.20.1250.20">
    <property type="entry name" value="MFS general substrate transporter like domains"/>
    <property type="match status" value="1"/>
</dbReference>
<sequence>MSSKDLSPADSRRWLALGVVATAQLMIVLDLAVVFVALPQMQTDLSISLADRQWVVSGYAIAFGGLLLLGGRLVDYLGQKRMFLAALVGFAVASALGGLADNGVQLFAARALQGAFAAVVAPAVLSLISVTFTEQADRARAFAVYGMVSGSGAAVGLLLGGVLTQYASWRWCLLVNVPIVLVTVVLAVATLRPDPPAVKGRRYDLAGALTATLGLVCLANGLTLAEANGWISVVTLGSLAAGVLLLGVFVLVEARSRQPLLPLRIVSEPHRALLYLAAVLANGAQLSMFLFLTFYFQNTRGYGAVQTGLAFLPFALAIITTAQFSAPAVVRFGPLPVMSVGALTGAAGLFTLTRLGVDSPYPTAVLIPLVLIGVGVAMSLFPLNNVVLLGIDPKDAGVASAVVSTTQQMGASMVTALLNTLFAGSVAGYLLTRPSEGAAATMHGYRVVFGWESALYLAAFVLILLAQRRVRRAVPDQVRAAA</sequence>
<keyword evidence="4 7" id="KW-0812">Transmembrane</keyword>
<feature type="transmembrane region" description="Helical" evidence="7">
    <location>
        <begin position="332"/>
        <end position="353"/>
    </location>
</feature>
<keyword evidence="3" id="KW-1003">Cell membrane</keyword>
<dbReference type="Proteomes" id="UP000032254">
    <property type="component" value="Unassembled WGS sequence"/>
</dbReference>
<dbReference type="RefSeq" id="WP_043963219.1">
    <property type="nucleotide sequence ID" value="NZ_JXSX01000001.1"/>
</dbReference>
<dbReference type="OrthoDB" id="4080117at2"/>
<dbReference type="InterPro" id="IPR036259">
    <property type="entry name" value="MFS_trans_sf"/>
</dbReference>
<dbReference type="Gene3D" id="1.20.1720.10">
    <property type="entry name" value="Multidrug resistance protein D"/>
    <property type="match status" value="1"/>
</dbReference>
<keyword evidence="2" id="KW-0813">Transport</keyword>
<feature type="transmembrane region" description="Helical" evidence="7">
    <location>
        <begin position="273"/>
        <end position="296"/>
    </location>
</feature>
<feature type="transmembrane region" description="Helical" evidence="7">
    <location>
        <begin position="112"/>
        <end position="130"/>
    </location>
</feature>
<proteinExistence type="predicted"/>
<evidence type="ECO:0000256" key="7">
    <source>
        <dbReference type="SAM" id="Phobius"/>
    </source>
</evidence>
<feature type="transmembrane region" description="Helical" evidence="7">
    <location>
        <begin position="203"/>
        <end position="224"/>
    </location>
</feature>
<evidence type="ECO:0000256" key="2">
    <source>
        <dbReference type="ARBA" id="ARBA00022448"/>
    </source>
</evidence>
<accession>A0A0D0V618</accession>
<feature type="transmembrane region" description="Helical" evidence="7">
    <location>
        <begin position="443"/>
        <end position="465"/>
    </location>
</feature>
<dbReference type="GO" id="GO:0022857">
    <property type="term" value="F:transmembrane transporter activity"/>
    <property type="evidence" value="ECO:0007669"/>
    <property type="project" value="InterPro"/>
</dbReference>
<dbReference type="AlphaFoldDB" id="A0A0D0V618"/>
<keyword evidence="6 7" id="KW-0472">Membrane</keyword>
<comment type="subcellular location">
    <subcellularLocation>
        <location evidence="1">Cell membrane</location>
        <topology evidence="1">Multi-pass membrane protein</topology>
    </subcellularLocation>
</comment>
<feature type="domain" description="Major facilitator superfamily (MFS) profile" evidence="8">
    <location>
        <begin position="16"/>
        <end position="471"/>
    </location>
</feature>
<protein>
    <recommendedName>
        <fullName evidence="8">Major facilitator superfamily (MFS) profile domain-containing protein</fullName>
    </recommendedName>
</protein>
<evidence type="ECO:0000256" key="1">
    <source>
        <dbReference type="ARBA" id="ARBA00004651"/>
    </source>
</evidence>
<evidence type="ECO:0000256" key="4">
    <source>
        <dbReference type="ARBA" id="ARBA00022692"/>
    </source>
</evidence>
<dbReference type="Pfam" id="PF07690">
    <property type="entry name" value="MFS_1"/>
    <property type="match status" value="1"/>
</dbReference>
<evidence type="ECO:0000313" key="10">
    <source>
        <dbReference type="Proteomes" id="UP000032254"/>
    </source>
</evidence>
<feature type="transmembrane region" description="Helical" evidence="7">
    <location>
        <begin position="142"/>
        <end position="162"/>
    </location>
</feature>
<dbReference type="PATRIC" id="fig|47853.6.peg.3042"/>
<evidence type="ECO:0000256" key="6">
    <source>
        <dbReference type="ARBA" id="ARBA00023136"/>
    </source>
</evidence>
<evidence type="ECO:0000313" key="9">
    <source>
        <dbReference type="EMBL" id="KIR66327.1"/>
    </source>
</evidence>
<dbReference type="PANTHER" id="PTHR42718">
    <property type="entry name" value="MAJOR FACILITATOR SUPERFAMILY MULTIDRUG TRANSPORTER MFSC"/>
    <property type="match status" value="1"/>
</dbReference>
<dbReference type="PANTHER" id="PTHR42718:SF46">
    <property type="entry name" value="BLR6921 PROTEIN"/>
    <property type="match status" value="1"/>
</dbReference>
<keyword evidence="5 7" id="KW-1133">Transmembrane helix</keyword>